<reference evidence="7" key="1">
    <citation type="submission" date="2024-02" db="UniProtKB">
        <authorList>
            <consortium name="WormBaseParasite"/>
        </authorList>
    </citation>
    <scope>IDENTIFICATION</scope>
</reference>
<proteinExistence type="predicted"/>
<dbReference type="InterPro" id="IPR007110">
    <property type="entry name" value="Ig-like_dom"/>
</dbReference>
<dbReference type="PROSITE" id="PS50835">
    <property type="entry name" value="IG_LIKE"/>
    <property type="match status" value="1"/>
</dbReference>
<dbReference type="InterPro" id="IPR001611">
    <property type="entry name" value="Leu-rich_rpt"/>
</dbReference>
<dbReference type="AlphaFoldDB" id="A0AAF3FHY6"/>
<keyword evidence="1" id="KW-0433">Leucine-rich repeat</keyword>
<dbReference type="PROSITE" id="PS51450">
    <property type="entry name" value="LRR"/>
    <property type="match status" value="2"/>
</dbReference>
<dbReference type="PANTHER" id="PTHR24366">
    <property type="entry name" value="IG(IMMUNOGLOBULIN) AND LRR(LEUCINE RICH REPEAT) DOMAINS"/>
    <property type="match status" value="1"/>
</dbReference>
<name>A0AAF3FHY6_9BILA</name>
<evidence type="ECO:0000256" key="4">
    <source>
        <dbReference type="SAM" id="SignalP"/>
    </source>
</evidence>
<dbReference type="SUPFAM" id="SSF52075">
    <property type="entry name" value="Outer arm dynein light chain 1"/>
    <property type="match status" value="1"/>
</dbReference>
<evidence type="ECO:0000256" key="1">
    <source>
        <dbReference type="ARBA" id="ARBA00022614"/>
    </source>
</evidence>
<evidence type="ECO:0000259" key="5">
    <source>
        <dbReference type="PROSITE" id="PS50835"/>
    </source>
</evidence>
<keyword evidence="6" id="KW-1185">Reference proteome</keyword>
<dbReference type="PANTHER" id="PTHR24366:SF96">
    <property type="entry name" value="LEUCINE RICH REPEAT CONTAINING 53"/>
    <property type="match status" value="1"/>
</dbReference>
<feature type="chain" id="PRO_5042172510" description="Ig-like domain-containing protein" evidence="4">
    <location>
        <begin position="17"/>
        <end position="451"/>
    </location>
</feature>
<dbReference type="Proteomes" id="UP000887575">
    <property type="component" value="Unassembled WGS sequence"/>
</dbReference>
<evidence type="ECO:0000256" key="3">
    <source>
        <dbReference type="ARBA" id="ARBA00022737"/>
    </source>
</evidence>
<feature type="domain" description="Ig-like" evidence="5">
    <location>
        <begin position="237"/>
        <end position="324"/>
    </location>
</feature>
<evidence type="ECO:0000313" key="7">
    <source>
        <dbReference type="WBParaSite" id="MBELARI_LOCUS6513"/>
    </source>
</evidence>
<dbReference type="InterPro" id="IPR032675">
    <property type="entry name" value="LRR_dom_sf"/>
</dbReference>
<dbReference type="Gene3D" id="3.80.10.10">
    <property type="entry name" value="Ribonuclease Inhibitor"/>
    <property type="match status" value="2"/>
</dbReference>
<keyword evidence="3" id="KW-0677">Repeat</keyword>
<protein>
    <recommendedName>
        <fullName evidence="5">Ig-like domain-containing protein</fullName>
    </recommendedName>
</protein>
<accession>A0AAF3FHY6</accession>
<feature type="signal peptide" evidence="4">
    <location>
        <begin position="1"/>
        <end position="16"/>
    </location>
</feature>
<organism evidence="6 7">
    <name type="scientific">Mesorhabditis belari</name>
    <dbReference type="NCBI Taxonomy" id="2138241"/>
    <lineage>
        <taxon>Eukaryota</taxon>
        <taxon>Metazoa</taxon>
        <taxon>Ecdysozoa</taxon>
        <taxon>Nematoda</taxon>
        <taxon>Chromadorea</taxon>
        <taxon>Rhabditida</taxon>
        <taxon>Rhabditina</taxon>
        <taxon>Rhabditomorpha</taxon>
        <taxon>Rhabditoidea</taxon>
        <taxon>Rhabditidae</taxon>
        <taxon>Mesorhabditinae</taxon>
        <taxon>Mesorhabditis</taxon>
    </lineage>
</organism>
<evidence type="ECO:0000256" key="2">
    <source>
        <dbReference type="ARBA" id="ARBA00022729"/>
    </source>
</evidence>
<dbReference type="Pfam" id="PF13855">
    <property type="entry name" value="LRR_8"/>
    <property type="match status" value="1"/>
</dbReference>
<dbReference type="WBParaSite" id="MBELARI_LOCUS6513">
    <property type="protein sequence ID" value="MBELARI_LOCUS6513"/>
    <property type="gene ID" value="MBELARI_LOCUS6513"/>
</dbReference>
<keyword evidence="2 4" id="KW-0732">Signal</keyword>
<sequence>MFPQLLLIASLSLTFGDPCRRFSVSNKPSIECISSSLTHLPTVPTDVISVTLFNNSITSIDNFPGSYDSVQEISLRYCGIERVTSTAFRSLKAVTRVDLSHNSISTFIVQNGLRNVTWLSLAHNGLRFVPDLSALTALKFLDLSYNALYRVNPRSLPVQLNSLSLGHNRISVLQPWTHLTHLQEVNVVSNPLQCDCSLWEWVAWADKRSLVDPSTLPCNETVAQMRLYSAQKQSCGPIVEGEAEVEKVDLAPGTIHCSLLYALPIAAVHWIHLGIVLGQTDSTTTNDGAKVRHCIEIKEGAGDAYGEYQCVASASGRNSSKNVILFVFVFCFASYCIIRRDRSRTKTEDLYRRGHVIPILVDDAYEKPKVEHRLQLESPCPAVHRHSTCESSEWLCDGWVQPRVVHSLYRDRRDPREHLSPRSQRTDTKLAPLAYFDPESRHSLTITHTAV</sequence>
<evidence type="ECO:0000313" key="6">
    <source>
        <dbReference type="Proteomes" id="UP000887575"/>
    </source>
</evidence>